<evidence type="ECO:0000313" key="4">
    <source>
        <dbReference type="EMBL" id="KAK2114365.1"/>
    </source>
</evidence>
<accession>A0ABQ9VY96</accession>
<dbReference type="EMBL" id="JASSZA010000004">
    <property type="protein sequence ID" value="KAK2114365.1"/>
    <property type="molecule type" value="Genomic_DNA"/>
</dbReference>
<feature type="domain" description="Aldehyde dehydrogenase" evidence="3">
    <location>
        <begin position="1"/>
        <end position="54"/>
    </location>
</feature>
<evidence type="ECO:0000256" key="1">
    <source>
        <dbReference type="ARBA" id="ARBA00009986"/>
    </source>
</evidence>
<keyword evidence="5" id="KW-1185">Reference proteome</keyword>
<reference evidence="4 5" key="1">
    <citation type="submission" date="2023-05" db="EMBL/GenBank/DDBJ databases">
        <title>B98-5 Cell Line De Novo Hybrid Assembly: An Optical Mapping Approach.</title>
        <authorList>
            <person name="Kananen K."/>
            <person name="Auerbach J.A."/>
            <person name="Kautto E."/>
            <person name="Blachly J.S."/>
        </authorList>
    </citation>
    <scope>NUCLEOTIDE SEQUENCE [LARGE SCALE GENOMIC DNA]</scope>
    <source>
        <strain evidence="4">B95-8</strain>
        <tissue evidence="4">Cell line</tissue>
    </source>
</reference>
<sequence length="54" mass="6127">GEICLCTSRIFVQKSIYREFLTRFVEATREWKVGIPSDPLASMGALISKAHLEK</sequence>
<keyword evidence="2" id="KW-0520">NAD</keyword>
<evidence type="ECO:0000259" key="3">
    <source>
        <dbReference type="Pfam" id="PF00171"/>
    </source>
</evidence>
<dbReference type="PANTHER" id="PTHR43720:SF2">
    <property type="entry name" value="2-AMINOMUCONIC SEMIALDEHYDE DEHYDROGENASE"/>
    <property type="match status" value="1"/>
</dbReference>
<dbReference type="InterPro" id="IPR016163">
    <property type="entry name" value="Ald_DH_C"/>
</dbReference>
<comment type="caution">
    <text evidence="4">The sequence shown here is derived from an EMBL/GenBank/DDBJ whole genome shotgun (WGS) entry which is preliminary data.</text>
</comment>
<evidence type="ECO:0000256" key="2">
    <source>
        <dbReference type="ARBA" id="ARBA00023027"/>
    </source>
</evidence>
<proteinExistence type="inferred from homology"/>
<dbReference type="Gene3D" id="3.40.309.10">
    <property type="entry name" value="Aldehyde Dehydrogenase, Chain A, domain 2"/>
    <property type="match status" value="1"/>
</dbReference>
<dbReference type="InterPro" id="IPR015590">
    <property type="entry name" value="Aldehyde_DH_dom"/>
</dbReference>
<feature type="non-terminal residue" evidence="4">
    <location>
        <position position="54"/>
    </location>
</feature>
<comment type="similarity">
    <text evidence="1">Belongs to the aldehyde dehydrogenase family.</text>
</comment>
<dbReference type="SUPFAM" id="SSF53720">
    <property type="entry name" value="ALDH-like"/>
    <property type="match status" value="1"/>
</dbReference>
<dbReference type="Pfam" id="PF00171">
    <property type="entry name" value="Aldedh"/>
    <property type="match status" value="1"/>
</dbReference>
<dbReference type="InterPro" id="IPR016161">
    <property type="entry name" value="Ald_DH/histidinol_DH"/>
</dbReference>
<dbReference type="PANTHER" id="PTHR43720">
    <property type="entry name" value="2-AMINOMUCONIC SEMIALDEHYDE DEHYDROGENASE"/>
    <property type="match status" value="1"/>
</dbReference>
<dbReference type="Proteomes" id="UP001266305">
    <property type="component" value="Unassembled WGS sequence"/>
</dbReference>
<gene>
    <name evidence="4" type="primary">ALDH8A1_2</name>
    <name evidence="4" type="ORF">P7K49_008631</name>
</gene>
<organism evidence="4 5">
    <name type="scientific">Saguinus oedipus</name>
    <name type="common">Cotton-top tamarin</name>
    <name type="synonym">Oedipomidas oedipus</name>
    <dbReference type="NCBI Taxonomy" id="9490"/>
    <lineage>
        <taxon>Eukaryota</taxon>
        <taxon>Metazoa</taxon>
        <taxon>Chordata</taxon>
        <taxon>Craniata</taxon>
        <taxon>Vertebrata</taxon>
        <taxon>Euteleostomi</taxon>
        <taxon>Mammalia</taxon>
        <taxon>Eutheria</taxon>
        <taxon>Euarchontoglires</taxon>
        <taxon>Primates</taxon>
        <taxon>Haplorrhini</taxon>
        <taxon>Platyrrhini</taxon>
        <taxon>Cebidae</taxon>
        <taxon>Callitrichinae</taxon>
        <taxon>Saguinus</taxon>
    </lineage>
</organism>
<protein>
    <submittedName>
        <fullName evidence="4">Aldehyde dehydrogenase 8 member A1</fullName>
    </submittedName>
</protein>
<feature type="non-terminal residue" evidence="4">
    <location>
        <position position="1"/>
    </location>
</feature>
<name>A0ABQ9VY96_SAGOE</name>
<evidence type="ECO:0000313" key="5">
    <source>
        <dbReference type="Proteomes" id="UP001266305"/>
    </source>
</evidence>